<evidence type="ECO:0000256" key="6">
    <source>
        <dbReference type="ARBA" id="ARBA00023034"/>
    </source>
</evidence>
<keyword evidence="5" id="KW-0653">Protein transport</keyword>
<dbReference type="GO" id="GO:0017119">
    <property type="term" value="C:Golgi transport complex"/>
    <property type="evidence" value="ECO:0007669"/>
    <property type="project" value="InterPro"/>
</dbReference>
<dbReference type="InterPro" id="IPR019335">
    <property type="entry name" value="COG7"/>
</dbReference>
<evidence type="ECO:0000256" key="9">
    <source>
        <dbReference type="SAM" id="MobiDB-lite"/>
    </source>
</evidence>
<comment type="similarity">
    <text evidence="2">Belongs to the COG7 family.</text>
</comment>
<feature type="compositionally biased region" description="Acidic residues" evidence="9">
    <location>
        <begin position="817"/>
        <end position="830"/>
    </location>
</feature>
<dbReference type="GO" id="GO:0007030">
    <property type="term" value="P:Golgi organization"/>
    <property type="evidence" value="ECO:0007669"/>
    <property type="project" value="TreeGrafter"/>
</dbReference>
<reference evidence="10 11" key="1">
    <citation type="journal article" date="2010" name="Nature">
        <title>The Ectocarpus genome and the independent evolution of multicellularity in brown algae.</title>
        <authorList>
            <person name="Cock J.M."/>
            <person name="Sterck L."/>
            <person name="Rouze P."/>
            <person name="Scornet D."/>
            <person name="Allen A.E."/>
            <person name="Amoutzias G."/>
            <person name="Anthouard V."/>
            <person name="Artiguenave F."/>
            <person name="Aury J.M."/>
            <person name="Badger J.H."/>
            <person name="Beszteri B."/>
            <person name="Billiau K."/>
            <person name="Bonnet E."/>
            <person name="Bothwell J.H."/>
            <person name="Bowler C."/>
            <person name="Boyen C."/>
            <person name="Brownlee C."/>
            <person name="Carrano C.J."/>
            <person name="Charrier B."/>
            <person name="Cho G.Y."/>
            <person name="Coelho S.M."/>
            <person name="Collen J."/>
            <person name="Corre E."/>
            <person name="Da Silva C."/>
            <person name="Delage L."/>
            <person name="Delaroque N."/>
            <person name="Dittami S.M."/>
            <person name="Doulbeau S."/>
            <person name="Elias M."/>
            <person name="Farnham G."/>
            <person name="Gachon C.M."/>
            <person name="Gschloessl B."/>
            <person name="Heesch S."/>
            <person name="Jabbari K."/>
            <person name="Jubin C."/>
            <person name="Kawai H."/>
            <person name="Kimura K."/>
            <person name="Kloareg B."/>
            <person name="Kupper F.C."/>
            <person name="Lang D."/>
            <person name="Le Bail A."/>
            <person name="Leblanc C."/>
            <person name="Lerouge P."/>
            <person name="Lohr M."/>
            <person name="Lopez P.J."/>
            <person name="Martens C."/>
            <person name="Maumus F."/>
            <person name="Michel G."/>
            <person name="Miranda-Saavedra D."/>
            <person name="Morales J."/>
            <person name="Moreau H."/>
            <person name="Motomura T."/>
            <person name="Nagasato C."/>
            <person name="Napoli C.A."/>
            <person name="Nelson D.R."/>
            <person name="Nyvall-Collen P."/>
            <person name="Peters A.F."/>
            <person name="Pommier C."/>
            <person name="Potin P."/>
            <person name="Poulain J."/>
            <person name="Quesneville H."/>
            <person name="Read B."/>
            <person name="Rensing S.A."/>
            <person name="Ritter A."/>
            <person name="Rousvoal S."/>
            <person name="Samanta M."/>
            <person name="Samson G."/>
            <person name="Schroeder D.C."/>
            <person name="Segurens B."/>
            <person name="Strittmatter M."/>
            <person name="Tonon T."/>
            <person name="Tregear J.W."/>
            <person name="Valentin K."/>
            <person name="von Dassow P."/>
            <person name="Yamagishi T."/>
            <person name="Van de Peer Y."/>
            <person name="Wincker P."/>
        </authorList>
    </citation>
    <scope>NUCLEOTIDE SEQUENCE [LARGE SCALE GENOMIC DNA]</scope>
    <source>
        <strain evidence="11">Ec32 / CCAP1310/4</strain>
    </source>
</reference>
<evidence type="ECO:0000313" key="10">
    <source>
        <dbReference type="EMBL" id="CBJ26225.1"/>
    </source>
</evidence>
<dbReference type="InParanoid" id="D7FUF5"/>
<evidence type="ECO:0000256" key="3">
    <source>
        <dbReference type="ARBA" id="ARBA00020984"/>
    </source>
</evidence>
<dbReference type="OrthoDB" id="245173at2759"/>
<dbReference type="Proteomes" id="UP000002630">
    <property type="component" value="Linkage Group LG09"/>
</dbReference>
<dbReference type="PANTHER" id="PTHR21443">
    <property type="entry name" value="CONSERVED OLIGOMERIC GOLGI COMPLEX COMPONENT 7"/>
    <property type="match status" value="1"/>
</dbReference>
<evidence type="ECO:0000256" key="4">
    <source>
        <dbReference type="ARBA" id="ARBA00022448"/>
    </source>
</evidence>
<dbReference type="GO" id="GO:0006886">
    <property type="term" value="P:intracellular protein transport"/>
    <property type="evidence" value="ECO:0007669"/>
    <property type="project" value="InterPro"/>
</dbReference>
<evidence type="ECO:0000256" key="1">
    <source>
        <dbReference type="ARBA" id="ARBA00004395"/>
    </source>
</evidence>
<sequence length="941" mass="99872">MDEYSEFASDDFDVKGWINATVASHLQLQQQAAVGTGTGSNGSLSAEHVRLSSSSAQSSLDTHLSTVATKLQAVSATINAGLEKSMVEIMVSVPRVVTEVDRVEAAIKTLNGELINLSGQLESIDHGANAHVETLARLDLVKTNMGDCLHTLTEAASWNALVREVNASFGQDDLKGVAQRLEAMAGSMDVLKDMPEAEDRAATLRDLQERLETLLKPKLLEIVKKDRMGPLMEYAAMYRQLGRTDVFRAEYCSTKAAAAHKRWFASATSSGSEGGTTSSGLANWLPSFLEYLQGSLMDERKKTSDLFGGDTSPAVLCQLVVVAFQPLLGSFQKHLEAAPWTEAVALLTEVLRFVNQAVDLLRGASERDLLAVLLSSTSGFRLIQDSFGAHERSFLSLELQPLLETLGGVTSAVERGGTAPAMTFTRRMEEISDVSTKGFVVVQQSAGRCTELTGGYQGRDLLREAAEALSAFLKAVRDAARQSRSFGNQPATGRDEVLGVAAGVEEQENYLDGGLGGGNGDFDWQYLQGALVLLGAAGRCQRCFAGVEEEFASALLRDRIGLFASSAPRLSSLAMPANSPLPNTNGGRGAGTVPENGAAPPPAAGGVAAADGSSSSEEGRVAVLRSLLARVRLDEDRTARAETRASLMALVEPSAAVPGDVLPAPAREVRALAADARSLVFDVCFKPVTARLDTVPTLVSWQEEHGGGGGGGWGTDMGDGADEYDTVPQVYMTQVGEHLLSLLQNLEPFANSDAFQDAVEPTQDLHLLTEAAWRDCGLALDLGESDLMLLETLSGAKASTEPPKHRSAYSDNAEGGNNDEDGEGEEEEEEGEAAKFCTAWLLCVGSATVGCLLAKVLSLPQLSERGTKHLEADLKYLSNVLHALDLPAPSVLEHVSLLAGLSRDEAATHLVQETVAGYGAAGIVLTKVERRLAEARGIAHP</sequence>
<dbReference type="STRING" id="2880.D7FUF5"/>
<accession>D7FUF5</accession>
<keyword evidence="11" id="KW-1185">Reference proteome</keyword>
<proteinExistence type="inferred from homology"/>
<evidence type="ECO:0000256" key="5">
    <source>
        <dbReference type="ARBA" id="ARBA00022927"/>
    </source>
</evidence>
<dbReference type="AlphaFoldDB" id="D7FUF5"/>
<dbReference type="OMA" id="LKYYHNC"/>
<dbReference type="Pfam" id="PF10191">
    <property type="entry name" value="COG7"/>
    <property type="match status" value="2"/>
</dbReference>
<dbReference type="GO" id="GO:0006890">
    <property type="term" value="P:retrograde vesicle-mediated transport, Golgi to endoplasmic reticulum"/>
    <property type="evidence" value="ECO:0007669"/>
    <property type="project" value="TreeGrafter"/>
</dbReference>
<feature type="region of interest" description="Disordered" evidence="9">
    <location>
        <begin position="796"/>
        <end position="830"/>
    </location>
</feature>
<keyword evidence="6" id="KW-0333">Golgi apparatus</keyword>
<dbReference type="eggNOG" id="KOG4182">
    <property type="taxonomic scope" value="Eukaryota"/>
</dbReference>
<evidence type="ECO:0000256" key="2">
    <source>
        <dbReference type="ARBA" id="ARBA00005831"/>
    </source>
</evidence>
<comment type="subcellular location">
    <subcellularLocation>
        <location evidence="1">Golgi apparatus membrane</location>
        <topology evidence="1">Peripheral membrane protein</topology>
    </subcellularLocation>
</comment>
<evidence type="ECO:0000313" key="11">
    <source>
        <dbReference type="Proteomes" id="UP000002630"/>
    </source>
</evidence>
<dbReference type="EMBL" id="FN649734">
    <property type="protein sequence ID" value="CBJ26225.1"/>
    <property type="molecule type" value="Genomic_DNA"/>
</dbReference>
<name>D7FUF5_ECTSI</name>
<keyword evidence="4" id="KW-0813">Transport</keyword>
<feature type="region of interest" description="Disordered" evidence="9">
    <location>
        <begin position="573"/>
        <end position="613"/>
    </location>
</feature>
<protein>
    <recommendedName>
        <fullName evidence="3">Conserved oligomeric Golgi complex subunit 7</fullName>
    </recommendedName>
    <alternativeName>
        <fullName evidence="8">Component of oligomeric Golgi complex 7</fullName>
    </alternativeName>
</protein>
<gene>
    <name evidence="10" type="ORF">Esi_0027_0118</name>
</gene>
<organism evidence="10 11">
    <name type="scientific">Ectocarpus siliculosus</name>
    <name type="common">Brown alga</name>
    <name type="synonym">Conferva siliculosa</name>
    <dbReference type="NCBI Taxonomy" id="2880"/>
    <lineage>
        <taxon>Eukaryota</taxon>
        <taxon>Sar</taxon>
        <taxon>Stramenopiles</taxon>
        <taxon>Ochrophyta</taxon>
        <taxon>PX clade</taxon>
        <taxon>Phaeophyceae</taxon>
        <taxon>Ectocarpales</taxon>
        <taxon>Ectocarpaceae</taxon>
        <taxon>Ectocarpus</taxon>
    </lineage>
</organism>
<evidence type="ECO:0000256" key="8">
    <source>
        <dbReference type="ARBA" id="ARBA00031345"/>
    </source>
</evidence>
<keyword evidence="7" id="KW-0472">Membrane</keyword>
<dbReference type="PANTHER" id="PTHR21443:SF0">
    <property type="entry name" value="CONSERVED OLIGOMERIC GOLGI COMPLEX SUBUNIT 7"/>
    <property type="match status" value="1"/>
</dbReference>
<dbReference type="GO" id="GO:0000139">
    <property type="term" value="C:Golgi membrane"/>
    <property type="evidence" value="ECO:0007669"/>
    <property type="project" value="UniProtKB-SubCell"/>
</dbReference>
<dbReference type="EMBL" id="FN648453">
    <property type="protein sequence ID" value="CBJ26225.1"/>
    <property type="molecule type" value="Genomic_DNA"/>
</dbReference>
<feature type="compositionally biased region" description="Low complexity" evidence="9">
    <location>
        <begin position="604"/>
        <end position="613"/>
    </location>
</feature>
<evidence type="ECO:0000256" key="7">
    <source>
        <dbReference type="ARBA" id="ARBA00023136"/>
    </source>
</evidence>